<feature type="domain" description="Hydroxymethylglutaryl-coenzyme A synthase C-terminal" evidence="6">
    <location>
        <begin position="254"/>
        <end position="353"/>
    </location>
</feature>
<dbReference type="PATRIC" id="fig|1423722.3.peg.555"/>
<evidence type="ECO:0000256" key="4">
    <source>
        <dbReference type="PIRSR" id="PIRSR611554-2"/>
    </source>
</evidence>
<organism evidence="7 8">
    <name type="scientific">Amylolactobacillus amylotrophicus DSM 20534</name>
    <dbReference type="NCBI Taxonomy" id="1423722"/>
    <lineage>
        <taxon>Bacteria</taxon>
        <taxon>Bacillati</taxon>
        <taxon>Bacillota</taxon>
        <taxon>Bacilli</taxon>
        <taxon>Lactobacillales</taxon>
        <taxon>Lactobacillaceae</taxon>
        <taxon>Amylolactobacillus</taxon>
    </lineage>
</organism>
<gene>
    <name evidence="7" type="ORF">FC62_GL000545</name>
</gene>
<evidence type="ECO:0000313" key="8">
    <source>
        <dbReference type="Proteomes" id="UP000050909"/>
    </source>
</evidence>
<comment type="caution">
    <text evidence="7">The sequence shown here is derived from an EMBL/GenBank/DDBJ whole genome shotgun (WGS) entry which is preliminary data.</text>
</comment>
<feature type="active site" description="Acyl-thioester intermediate" evidence="3">
    <location>
        <position position="111"/>
    </location>
</feature>
<comment type="similarity">
    <text evidence="1">Belongs to the thiolase-like superfamily. HMG-CoA synthase family.</text>
</comment>
<evidence type="ECO:0000256" key="3">
    <source>
        <dbReference type="PIRSR" id="PIRSR611554-1"/>
    </source>
</evidence>
<dbReference type="Proteomes" id="UP000050909">
    <property type="component" value="Unassembled WGS sequence"/>
</dbReference>
<dbReference type="InterPro" id="IPR011554">
    <property type="entry name" value="HMG_CoA_synthase_prok"/>
</dbReference>
<evidence type="ECO:0000259" key="6">
    <source>
        <dbReference type="Pfam" id="PF08540"/>
    </source>
</evidence>
<dbReference type="NCBIfam" id="TIGR01835">
    <property type="entry name" value="HMG-CoA-S_prok"/>
    <property type="match status" value="1"/>
</dbReference>
<reference evidence="7 8" key="1">
    <citation type="journal article" date="2015" name="Genome Announc.">
        <title>Expanding the biotechnology potential of lactobacilli through comparative genomics of 213 strains and associated genera.</title>
        <authorList>
            <person name="Sun Z."/>
            <person name="Harris H.M."/>
            <person name="McCann A."/>
            <person name="Guo C."/>
            <person name="Argimon S."/>
            <person name="Zhang W."/>
            <person name="Yang X."/>
            <person name="Jeffery I.B."/>
            <person name="Cooney J.C."/>
            <person name="Kagawa T.F."/>
            <person name="Liu W."/>
            <person name="Song Y."/>
            <person name="Salvetti E."/>
            <person name="Wrobel A."/>
            <person name="Rasinkangas P."/>
            <person name="Parkhill J."/>
            <person name="Rea M.C."/>
            <person name="O'Sullivan O."/>
            <person name="Ritari J."/>
            <person name="Douillard F.P."/>
            <person name="Paul Ross R."/>
            <person name="Yang R."/>
            <person name="Briner A.E."/>
            <person name="Felis G.E."/>
            <person name="de Vos W.M."/>
            <person name="Barrangou R."/>
            <person name="Klaenhammer T.R."/>
            <person name="Caufield P.W."/>
            <person name="Cui Y."/>
            <person name="Zhang H."/>
            <person name="O'Toole P.W."/>
        </authorList>
    </citation>
    <scope>NUCLEOTIDE SEQUENCE [LARGE SCALE GENOMIC DNA]</scope>
    <source>
        <strain evidence="7 8">DSM 20534</strain>
    </source>
</reference>
<dbReference type="RefSeq" id="WP_056945938.1">
    <property type="nucleotide sequence ID" value="NZ_AZCV01000001.1"/>
</dbReference>
<evidence type="ECO:0000256" key="1">
    <source>
        <dbReference type="ARBA" id="ARBA00007061"/>
    </source>
</evidence>
<dbReference type="GO" id="GO:0004421">
    <property type="term" value="F:hydroxymethylglutaryl-CoA synthase activity"/>
    <property type="evidence" value="ECO:0007669"/>
    <property type="project" value="InterPro"/>
</dbReference>
<feature type="active site" description="Proton donor/acceptor" evidence="3">
    <location>
        <position position="79"/>
    </location>
</feature>
<dbReference type="EMBL" id="AZCV01000001">
    <property type="protein sequence ID" value="KRK38853.1"/>
    <property type="molecule type" value="Genomic_DNA"/>
</dbReference>
<dbReference type="InterPro" id="IPR013528">
    <property type="entry name" value="HMG_CoA_synth_N"/>
</dbReference>
<dbReference type="InterPro" id="IPR013746">
    <property type="entry name" value="HMG_CoA_synt_C_dom"/>
</dbReference>
<proteinExistence type="inferred from homology"/>
<dbReference type="PANTHER" id="PTHR43323:SF2">
    <property type="entry name" value="HYDROXYMETHYLGLUTARYL-COA SYNTHASE"/>
    <property type="match status" value="1"/>
</dbReference>
<feature type="binding site" evidence="4">
    <location>
        <position position="29"/>
    </location>
    <ligand>
        <name>(3S)-3-hydroxy-3-methylglutaryl-CoA</name>
        <dbReference type="ChEBI" id="CHEBI:43074"/>
    </ligand>
</feature>
<dbReference type="GO" id="GO:0006084">
    <property type="term" value="P:acetyl-CoA metabolic process"/>
    <property type="evidence" value="ECO:0007669"/>
    <property type="project" value="InterPro"/>
</dbReference>
<feature type="binding site" evidence="4">
    <location>
        <position position="242"/>
    </location>
    <ligand>
        <name>(3S)-3-hydroxy-3-methylglutaryl-CoA</name>
        <dbReference type="ChEBI" id="CHEBI:43074"/>
    </ligand>
</feature>
<accession>A0A0R1GXI6</accession>
<dbReference type="Pfam" id="PF08540">
    <property type="entry name" value="HMG_CoA_synt_C"/>
    <property type="match status" value="2"/>
</dbReference>
<name>A0A0R1GXI6_9LACO</name>
<feature type="active site" description="Proton donor/acceptor" evidence="3">
    <location>
        <position position="233"/>
    </location>
</feature>
<dbReference type="CDD" id="cd00827">
    <property type="entry name" value="init_cond_enzymes"/>
    <property type="match status" value="1"/>
</dbReference>
<dbReference type="InterPro" id="IPR016039">
    <property type="entry name" value="Thiolase-like"/>
</dbReference>
<evidence type="ECO:0000259" key="5">
    <source>
        <dbReference type="Pfam" id="PF01154"/>
    </source>
</evidence>
<feature type="domain" description="Hydroxymethylglutaryl-coenzyme A synthase C-terminal" evidence="6">
    <location>
        <begin position="170"/>
        <end position="246"/>
    </location>
</feature>
<dbReference type="Pfam" id="PF01154">
    <property type="entry name" value="HMG_CoA_synt_N"/>
    <property type="match status" value="1"/>
</dbReference>
<dbReference type="SUPFAM" id="SSF53901">
    <property type="entry name" value="Thiolase-like"/>
    <property type="match status" value="2"/>
</dbReference>
<feature type="binding site" evidence="4">
    <location>
        <position position="275"/>
    </location>
    <ligand>
        <name>(3S)-3-hydroxy-3-methylglutaryl-CoA</name>
        <dbReference type="ChEBI" id="CHEBI:43074"/>
    </ligand>
</feature>
<feature type="domain" description="Hydroxymethylglutaryl-coenzyme A synthase N-terminal" evidence="5">
    <location>
        <begin position="3"/>
        <end position="164"/>
    </location>
</feature>
<dbReference type="AlphaFoldDB" id="A0A0R1GXI6"/>
<protein>
    <submittedName>
        <fullName evidence="7">Hydroxymethylglutaryl-CoA synthase</fullName>
    </submittedName>
</protein>
<evidence type="ECO:0000313" key="7">
    <source>
        <dbReference type="EMBL" id="KRK38853.1"/>
    </source>
</evidence>
<dbReference type="PANTHER" id="PTHR43323">
    <property type="entry name" value="3-HYDROXY-3-METHYLGLUTARYL COENZYME A SYNTHASE"/>
    <property type="match status" value="1"/>
</dbReference>
<dbReference type="Gene3D" id="3.40.47.10">
    <property type="match status" value="2"/>
</dbReference>
<feature type="binding site" evidence="4">
    <location>
        <position position="143"/>
    </location>
    <ligand>
        <name>(3S)-3-hydroxy-3-methylglutaryl-CoA</name>
        <dbReference type="ChEBI" id="CHEBI:43074"/>
    </ligand>
</feature>
<keyword evidence="2" id="KW-0808">Transferase</keyword>
<evidence type="ECO:0000256" key="2">
    <source>
        <dbReference type="ARBA" id="ARBA00022679"/>
    </source>
</evidence>
<keyword evidence="8" id="KW-1185">Reference proteome</keyword>
<sequence length="390" mass="43250">MKIGIDRIGFATTNKYLDLDELANARGVDPNKFKIGIGQNKMAVADMTEDIVTLAINSTLEYLDDVDLAKLGLLIVGTESGIDQSKSASLFVKEALNLPNEIRTFEVKEACFGATAGLMMARDYVRAHPNHTAIVIGSDIARYGLNTSGEVTQGAGAVSMFIAQEPKIIAFEEGHASYSEDINDFWRPNNFKTALVDGKYSTEIYLKFFQKTFDAYLNQNKLTADDFTAITYHLPFTKMGLKANRLAVAEASEDSKARLEENFEYSTKYGREVGNLYTGSLYLSFLSLLENAGANLQAGKRIGFFSYGSGAMGEFFAGELVSGYEQYLNKELHQQMLSERTKLSVAEYENVFTETLKDLPEDIELSSDVTAGKYYFAGQNGFARNYKIKK</sequence>